<evidence type="ECO:0000256" key="1">
    <source>
        <dbReference type="SAM" id="MobiDB-lite"/>
    </source>
</evidence>
<gene>
    <name evidence="2" type="ORF">F8D48_09270</name>
</gene>
<feature type="region of interest" description="Disordered" evidence="1">
    <location>
        <begin position="80"/>
        <end position="112"/>
    </location>
</feature>
<keyword evidence="3" id="KW-1185">Reference proteome</keyword>
<dbReference type="Proteomes" id="UP000479639">
    <property type="component" value="Unassembled WGS sequence"/>
</dbReference>
<dbReference type="InterPro" id="IPR036361">
    <property type="entry name" value="SAP_dom_sf"/>
</dbReference>
<name>A0A7C8BTC4_9ACTN</name>
<reference evidence="2 3" key="1">
    <citation type="submission" date="2019-09" db="EMBL/GenBank/DDBJ databases">
        <title>Whole genome shotgun sequencing (WGS) of Ellagibacter isourolithinifaciens DSM 104140(T) and Adlercreutzia muris DSM 29508(T).</title>
        <authorList>
            <person name="Stoll D.A."/>
            <person name="Danylec N."/>
            <person name="Huch M."/>
        </authorList>
    </citation>
    <scope>NUCLEOTIDE SEQUENCE [LARGE SCALE GENOMIC DNA]</scope>
    <source>
        <strain evidence="2 3">DSM 29508</strain>
    </source>
</reference>
<dbReference type="EMBL" id="WAJS01000030">
    <property type="protein sequence ID" value="KAB1642806.1"/>
    <property type="molecule type" value="Genomic_DNA"/>
</dbReference>
<organism evidence="2 3">
    <name type="scientific">Adlercreutzia muris</name>
    <dbReference type="NCBI Taxonomy" id="1796610"/>
    <lineage>
        <taxon>Bacteria</taxon>
        <taxon>Bacillati</taxon>
        <taxon>Actinomycetota</taxon>
        <taxon>Coriobacteriia</taxon>
        <taxon>Eggerthellales</taxon>
        <taxon>Eggerthellaceae</taxon>
        <taxon>Adlercreutzia</taxon>
    </lineage>
</organism>
<evidence type="ECO:0008006" key="4">
    <source>
        <dbReference type="Google" id="ProtNLM"/>
    </source>
</evidence>
<sequence>MFTCPERVIRDGKLVCFAGQVMSEEEAEALGLAAAPASTEAPAAPKEPTAVEIKAELEALGVSYDKKAKKADLKELLAEAKATAAPEGDQSDDDAADDEPGSEEEAGDGGDE</sequence>
<accession>A0A7C8BTC4</accession>
<dbReference type="AlphaFoldDB" id="A0A7C8BTC4"/>
<dbReference type="RefSeq" id="WP_151431489.1">
    <property type="nucleotide sequence ID" value="NZ_JANJZI010000002.1"/>
</dbReference>
<feature type="compositionally biased region" description="Acidic residues" evidence="1">
    <location>
        <begin position="89"/>
        <end position="112"/>
    </location>
</feature>
<protein>
    <recommendedName>
        <fullName evidence="4">HeH/LEM domain-containing protein</fullName>
    </recommendedName>
</protein>
<dbReference type="Gene3D" id="1.10.720.30">
    <property type="entry name" value="SAP domain"/>
    <property type="match status" value="1"/>
</dbReference>
<evidence type="ECO:0000313" key="3">
    <source>
        <dbReference type="Proteomes" id="UP000479639"/>
    </source>
</evidence>
<comment type="caution">
    <text evidence="2">The sequence shown here is derived from an EMBL/GenBank/DDBJ whole genome shotgun (WGS) entry which is preliminary data.</text>
</comment>
<proteinExistence type="predicted"/>
<evidence type="ECO:0000313" key="2">
    <source>
        <dbReference type="EMBL" id="KAB1642806.1"/>
    </source>
</evidence>